<accession>D8S542</accession>
<dbReference type="OMA" id="TTHCALY"/>
<dbReference type="EMBL" id="GL377602">
    <property type="protein sequence ID" value="EFJ20380.1"/>
    <property type="molecule type" value="Genomic_DNA"/>
</dbReference>
<sequence length="588" mass="66858">MWRWLCRGAPGRQPQPHRFRSEPAWAIAALERTQVKVEVCNQVKVDKGAPPAKATFLDLPDDLSVSWWSAGRRNRKLLLRSCYDPIFNLVWEHNEVEAERLDTPIAGVVLLGNPGIGKTGFLWLALWKLLAKRRNIVIKLPNVDDYVFVTWKDGQLEVEERTEVPKTLPDGGEGVPWWYLADTFIPKRDWSLHCRFLLTCSPKKANYYEFAKAGNVCTLFDPIWTEDELLALNEHNFGHDPEDVRKRFLKWGGIPRYVLQKVGPEAQAQISEALGLVREFDRVINHQALPEGQSHKAFHMVVDESTFKSFRLAPASPYVEEQLMLNLPLPGLKRFLSVEQPDGIWDIQGKLLEIFVCNIIIPRGGRMQYRELQQDGEFGPVLAGSYPQVPASYPLERRGGGGHEAVFPREIRSDHKAALFKPSSARNAEWDFIAHGGIYQVTVTKKRALVLGPAVEKALDFLRLYYGKEKQVDFYILVPGFNLTAFTIDWFDTIKPAEKGKRRSCKDKKGMVDEVMDRIKQLNIRVKVVSLDIGDVCPTCMGAGIIVRNYQSDVISSLSSLRMSEMTKTTHCALYRCVCQQDHSTNVP</sequence>
<dbReference type="HOGENOM" id="CLU_023965_0_0_1"/>
<dbReference type="KEGG" id="smo:SELMODRAFT_418241"/>
<organism evidence="2">
    <name type="scientific">Selaginella moellendorffii</name>
    <name type="common">Spikemoss</name>
    <dbReference type="NCBI Taxonomy" id="88036"/>
    <lineage>
        <taxon>Eukaryota</taxon>
        <taxon>Viridiplantae</taxon>
        <taxon>Streptophyta</taxon>
        <taxon>Embryophyta</taxon>
        <taxon>Tracheophyta</taxon>
        <taxon>Lycopodiopsida</taxon>
        <taxon>Selaginellales</taxon>
        <taxon>Selaginellaceae</taxon>
        <taxon>Selaginella</taxon>
    </lineage>
</organism>
<keyword evidence="2" id="KW-1185">Reference proteome</keyword>
<evidence type="ECO:0000313" key="1">
    <source>
        <dbReference type="EMBL" id="EFJ20380.1"/>
    </source>
</evidence>
<dbReference type="InterPro" id="IPR052980">
    <property type="entry name" value="Crinkler_effector"/>
</dbReference>
<dbReference type="Gramene" id="EFJ20380">
    <property type="protein sequence ID" value="EFJ20380"/>
    <property type="gene ID" value="SELMODRAFT_418241"/>
</dbReference>
<dbReference type="Proteomes" id="UP000001514">
    <property type="component" value="Unassembled WGS sequence"/>
</dbReference>
<reference evidence="1 2" key="1">
    <citation type="journal article" date="2011" name="Science">
        <title>The Selaginella genome identifies genetic changes associated with the evolution of vascular plants.</title>
        <authorList>
            <person name="Banks J.A."/>
            <person name="Nishiyama T."/>
            <person name="Hasebe M."/>
            <person name="Bowman J.L."/>
            <person name="Gribskov M."/>
            <person name="dePamphilis C."/>
            <person name="Albert V.A."/>
            <person name="Aono N."/>
            <person name="Aoyama T."/>
            <person name="Ambrose B.A."/>
            <person name="Ashton N.W."/>
            <person name="Axtell M.J."/>
            <person name="Barker E."/>
            <person name="Barker M.S."/>
            <person name="Bennetzen J.L."/>
            <person name="Bonawitz N.D."/>
            <person name="Chapple C."/>
            <person name="Cheng C."/>
            <person name="Correa L.G."/>
            <person name="Dacre M."/>
            <person name="DeBarry J."/>
            <person name="Dreyer I."/>
            <person name="Elias M."/>
            <person name="Engstrom E.M."/>
            <person name="Estelle M."/>
            <person name="Feng L."/>
            <person name="Finet C."/>
            <person name="Floyd S.K."/>
            <person name="Frommer W.B."/>
            <person name="Fujita T."/>
            <person name="Gramzow L."/>
            <person name="Gutensohn M."/>
            <person name="Harholt J."/>
            <person name="Hattori M."/>
            <person name="Heyl A."/>
            <person name="Hirai T."/>
            <person name="Hiwatashi Y."/>
            <person name="Ishikawa M."/>
            <person name="Iwata M."/>
            <person name="Karol K.G."/>
            <person name="Koehler B."/>
            <person name="Kolukisaoglu U."/>
            <person name="Kubo M."/>
            <person name="Kurata T."/>
            <person name="Lalonde S."/>
            <person name="Li K."/>
            <person name="Li Y."/>
            <person name="Litt A."/>
            <person name="Lyons E."/>
            <person name="Manning G."/>
            <person name="Maruyama T."/>
            <person name="Michael T.P."/>
            <person name="Mikami K."/>
            <person name="Miyazaki S."/>
            <person name="Morinaga S."/>
            <person name="Murata T."/>
            <person name="Mueller-Roeber B."/>
            <person name="Nelson D.R."/>
            <person name="Obara M."/>
            <person name="Oguri Y."/>
            <person name="Olmstead R.G."/>
            <person name="Onodera N."/>
            <person name="Petersen B.L."/>
            <person name="Pils B."/>
            <person name="Prigge M."/>
            <person name="Rensing S.A."/>
            <person name="Riano-Pachon D.M."/>
            <person name="Roberts A.W."/>
            <person name="Sato Y."/>
            <person name="Scheller H.V."/>
            <person name="Schulz B."/>
            <person name="Schulz C."/>
            <person name="Shakirov E.V."/>
            <person name="Shibagaki N."/>
            <person name="Shinohara N."/>
            <person name="Shippen D.E."/>
            <person name="Soerensen I."/>
            <person name="Sotooka R."/>
            <person name="Sugimoto N."/>
            <person name="Sugita M."/>
            <person name="Sumikawa N."/>
            <person name="Tanurdzic M."/>
            <person name="Theissen G."/>
            <person name="Ulvskov P."/>
            <person name="Wakazuki S."/>
            <person name="Weng J.K."/>
            <person name="Willats W.W."/>
            <person name="Wipf D."/>
            <person name="Wolf P.G."/>
            <person name="Yang L."/>
            <person name="Zimmer A.D."/>
            <person name="Zhu Q."/>
            <person name="Mitros T."/>
            <person name="Hellsten U."/>
            <person name="Loque D."/>
            <person name="Otillar R."/>
            <person name="Salamov A."/>
            <person name="Schmutz J."/>
            <person name="Shapiro H."/>
            <person name="Lindquist E."/>
            <person name="Lucas S."/>
            <person name="Rokhsar D."/>
            <person name="Grigoriev I.V."/>
        </authorList>
    </citation>
    <scope>NUCLEOTIDE SEQUENCE [LARGE SCALE GENOMIC DNA]</scope>
</reference>
<name>D8S542_SELML</name>
<evidence type="ECO:0000313" key="2">
    <source>
        <dbReference type="Proteomes" id="UP000001514"/>
    </source>
</evidence>
<dbReference type="AlphaFoldDB" id="D8S542"/>
<proteinExistence type="predicted"/>
<gene>
    <name evidence="1" type="ORF">SELMODRAFT_418241</name>
</gene>
<dbReference type="PANTHER" id="PTHR33129:SF1">
    <property type="entry name" value="ATP-BINDING PROTEIN"/>
    <property type="match status" value="1"/>
</dbReference>
<protein>
    <submittedName>
        <fullName evidence="1">Uncharacterized protein</fullName>
    </submittedName>
</protein>
<dbReference type="PANTHER" id="PTHR33129">
    <property type="entry name" value="PROTEIN KINASE DOMAIN-CONTAINING PROTEIN-RELATED"/>
    <property type="match status" value="1"/>
</dbReference>
<dbReference type="InParanoid" id="D8S542"/>